<name>A0A6P1GSM7_SPHYA</name>
<geneLocation type="plasmid" evidence="1">
    <name>unnamed2</name>
</geneLocation>
<dbReference type="AlphaFoldDB" id="A0A6P1GSM7"/>
<dbReference type="EMBL" id="CP047221">
    <property type="protein sequence ID" value="QHD70822.1"/>
    <property type="molecule type" value="Genomic_DNA"/>
</dbReference>
<proteinExistence type="predicted"/>
<evidence type="ECO:0000313" key="2">
    <source>
        <dbReference type="Proteomes" id="UP000464086"/>
    </source>
</evidence>
<reference evidence="1 2" key="1">
    <citation type="submission" date="2019-12" db="EMBL/GenBank/DDBJ databases">
        <title>Functional and genomic insights into the Sphingobium yanoikuyae YC-JY1, a bacterium efficiently degrading bisphenol A.</title>
        <authorList>
            <person name="Jia Y."/>
            <person name="Li X."/>
            <person name="Wang J."/>
            <person name="Eltoukhy A."/>
            <person name="Lamraoui I."/>
            <person name="Yan Y."/>
        </authorList>
    </citation>
    <scope>NUCLEOTIDE SEQUENCE [LARGE SCALE GENOMIC DNA]</scope>
    <source>
        <strain evidence="1 2">YC-JY1</strain>
        <plasmid evidence="1 2">unnamed2</plasmid>
    </source>
</reference>
<organism evidence="1 2">
    <name type="scientific">Sphingobium yanoikuyae</name>
    <name type="common">Sphingomonas yanoikuyae</name>
    <dbReference type="NCBI Taxonomy" id="13690"/>
    <lineage>
        <taxon>Bacteria</taxon>
        <taxon>Pseudomonadati</taxon>
        <taxon>Pseudomonadota</taxon>
        <taxon>Alphaproteobacteria</taxon>
        <taxon>Sphingomonadales</taxon>
        <taxon>Sphingomonadaceae</taxon>
        <taxon>Sphingobium</taxon>
    </lineage>
</organism>
<dbReference type="RefSeq" id="WP_159368311.1">
    <property type="nucleotide sequence ID" value="NZ_CP047221.1"/>
</dbReference>
<protein>
    <submittedName>
        <fullName evidence="1">Uncharacterized protein</fullName>
    </submittedName>
</protein>
<dbReference type="Proteomes" id="UP000464086">
    <property type="component" value="Plasmid unnamed2"/>
</dbReference>
<sequence length="239" mass="26082">MDQRQQRREGARAVFGGDRALSVAIVPLEAVQPLQRDRRRAFEGAQHGQPIIVIGPGLQPERLGAAGKAGEGASHKAAVAQREWQGQPGHDAVVDPRELADGIERADKGGVLGRRCWISDRGRQAVAPAKPIVILQRCSPFREAVEQVEMAGEGRTTRDFEVAAPRKYVNFLNLGRLQLQGPRIAAPRGARGPCFGHRTDDNPGIETGNRGCRGRYRRDHFWGIVGTVSDGRGPVFHSQ</sequence>
<gene>
    <name evidence="1" type="ORF">GS397_27365</name>
</gene>
<evidence type="ECO:0000313" key="1">
    <source>
        <dbReference type="EMBL" id="QHD70822.1"/>
    </source>
</evidence>
<keyword evidence="1" id="KW-0614">Plasmid</keyword>
<accession>A0A6P1GSM7</accession>